<evidence type="ECO:0000313" key="3">
    <source>
        <dbReference type="EMBL" id="KAF0432006.1"/>
    </source>
</evidence>
<proteinExistence type="predicted"/>
<keyword evidence="2" id="KW-0472">Membrane</keyword>
<dbReference type="Proteomes" id="UP000439903">
    <property type="component" value="Unassembled WGS sequence"/>
</dbReference>
<reference evidence="3 4" key="1">
    <citation type="journal article" date="2019" name="Environ. Microbiol.">
        <title>At the nexus of three kingdoms: the genome of the mycorrhizal fungus Gigaspora margarita provides insights into plant, endobacterial and fungal interactions.</title>
        <authorList>
            <person name="Venice F."/>
            <person name="Ghignone S."/>
            <person name="Salvioli di Fossalunga A."/>
            <person name="Amselem J."/>
            <person name="Novero M."/>
            <person name="Xianan X."/>
            <person name="Sedzielewska Toro K."/>
            <person name="Morin E."/>
            <person name="Lipzen A."/>
            <person name="Grigoriev I.V."/>
            <person name="Henrissat B."/>
            <person name="Martin F.M."/>
            <person name="Bonfante P."/>
        </authorList>
    </citation>
    <scope>NUCLEOTIDE SEQUENCE [LARGE SCALE GENOMIC DNA]</scope>
    <source>
        <strain evidence="3 4">BEG34</strain>
    </source>
</reference>
<comment type="caution">
    <text evidence="3">The sequence shown here is derived from an EMBL/GenBank/DDBJ whole genome shotgun (WGS) entry which is preliminary data.</text>
</comment>
<evidence type="ECO:0000256" key="1">
    <source>
        <dbReference type="SAM" id="MobiDB-lite"/>
    </source>
</evidence>
<evidence type="ECO:0000313" key="4">
    <source>
        <dbReference type="Proteomes" id="UP000439903"/>
    </source>
</evidence>
<feature type="transmembrane region" description="Helical" evidence="2">
    <location>
        <begin position="802"/>
        <end position="821"/>
    </location>
</feature>
<accession>A0A8H3X896</accession>
<dbReference type="EMBL" id="WTPW01001503">
    <property type="protein sequence ID" value="KAF0432006.1"/>
    <property type="molecule type" value="Genomic_DNA"/>
</dbReference>
<feature type="transmembrane region" description="Helical" evidence="2">
    <location>
        <begin position="765"/>
        <end position="782"/>
    </location>
</feature>
<organism evidence="3 4">
    <name type="scientific">Gigaspora margarita</name>
    <dbReference type="NCBI Taxonomy" id="4874"/>
    <lineage>
        <taxon>Eukaryota</taxon>
        <taxon>Fungi</taxon>
        <taxon>Fungi incertae sedis</taxon>
        <taxon>Mucoromycota</taxon>
        <taxon>Glomeromycotina</taxon>
        <taxon>Glomeromycetes</taxon>
        <taxon>Diversisporales</taxon>
        <taxon>Gigasporaceae</taxon>
        <taxon>Gigaspora</taxon>
    </lineage>
</organism>
<dbReference type="OrthoDB" id="2425756at2759"/>
<keyword evidence="2" id="KW-0812">Transmembrane</keyword>
<gene>
    <name evidence="3" type="ORF">F8M41_005345</name>
</gene>
<keyword evidence="2" id="KW-1133">Transmembrane helix</keyword>
<feature type="transmembrane region" description="Helical" evidence="2">
    <location>
        <begin position="899"/>
        <end position="919"/>
    </location>
</feature>
<keyword evidence="4" id="KW-1185">Reference proteome</keyword>
<evidence type="ECO:0000256" key="2">
    <source>
        <dbReference type="SAM" id="Phobius"/>
    </source>
</evidence>
<feature type="region of interest" description="Disordered" evidence="1">
    <location>
        <begin position="963"/>
        <end position="996"/>
    </location>
</feature>
<name>A0A8H3X896_GIGMA</name>
<protein>
    <recommendedName>
        <fullName evidence="5">SbsA Ig-like domain-containing protein</fullName>
    </recommendedName>
</protein>
<dbReference type="AlphaFoldDB" id="A0A8H3X896"/>
<sequence length="996" mass="112682">MKLFNLLSSPFAQYIILIFLCLFITSTTSQFTHFNYTESISGKYANSNFYVLNIRTYSDGTSLVHVARNISTSAKTSNFNCSGLNLEPILRIRVIKLNGSVVEINSQDNLNFDPVNFCIINNTLGNIMNPITIYPLREQFILVNYIVAINSSDPTTYEEWGQVIDWNGNSLSKLRYGQSYVNLNKTWIPNSKIQLNVLKNYEFLRAAAIRIGDSQMTGWQQYSVDKLGTLSMYKSDNMSITLEDTSTQQSALLATVDGGYAILNANFTNDDSSLLAKSGGLYASFISYNLSLPIRQAQLYQVTLDNITYNGLYCDYDTLGYICVISVNITNPSTNNQEIYYLKIHFLTSGTVINVKFIKNIPDVTGLSKQSWKMETMPFGGYILENTANNIHYIYAYNEENDTQISSPIQFNTNLFNVNAIMKNNNTLLFASPYTSNSQWSLLNFQLPKLLNRANNYGNIQVSDISPFNGAYVDSSTKSLQITFYKPVLLSTGNLTIYKASNDSERQSSKATITDQVSISPDGLTVSIKVIASTFNEYGEKYYIRMDANFVKDRNLSEPLSGIDKRIVVYESKYTAPSSEEAVNGIAQFTTSATKKFEVLSQDDKTKYFNALLDEISEKLPVRRERLTTDGNFQYVYSQYDKNIKNIQFSIRVNLTDQSQRENTVPGVVSDLDNMIRYKSVTTFSEGLTNDLDPIYGFKTKGGLLGDYGKAIIPMILAASANGVIYFISQTGSAKEANRLNETRNKAGELTENINQKASTFNIKMAANLFSGGLFVFSHSAFSTTFSFSDVNSKPEFKFPSQLFWFIPIALNVAMLIYIIIRKFKDKKIEITSSYSKYLLIILALYNSETSAIINRVKIFDKVKEFENKVKIRAFLDTFIKNVPQLVIQILYFNSIVTYSIIPFLTLCTTVFMICLTCVRSGFDFFKDGKKNANNEDDNEKKDNNWVAKRVNEWINDENVKTENVETENVKTENVKTDNVKTEDVKTEDVKTEDIQ</sequence>
<feature type="transmembrane region" description="Helical" evidence="2">
    <location>
        <begin position="711"/>
        <end position="729"/>
    </location>
</feature>
<evidence type="ECO:0008006" key="5">
    <source>
        <dbReference type="Google" id="ProtNLM"/>
    </source>
</evidence>